<reference evidence="2" key="1">
    <citation type="submission" date="2020-05" db="EMBL/GenBank/DDBJ databases">
        <title>Phylogenomic resolution of chytrid fungi.</title>
        <authorList>
            <person name="Stajich J.E."/>
            <person name="Amses K."/>
            <person name="Simmons R."/>
            <person name="Seto K."/>
            <person name="Myers J."/>
            <person name="Bonds A."/>
            <person name="Quandt C.A."/>
            <person name="Barry K."/>
            <person name="Liu P."/>
            <person name="Grigoriev I."/>
            <person name="Longcore J.E."/>
            <person name="James T.Y."/>
        </authorList>
    </citation>
    <scope>NUCLEOTIDE SEQUENCE</scope>
    <source>
        <strain evidence="2">JEL0318</strain>
    </source>
</reference>
<name>A0AAD5SEB4_9FUNG</name>
<feature type="signal peptide" evidence="1">
    <location>
        <begin position="1"/>
        <end position="19"/>
    </location>
</feature>
<protein>
    <recommendedName>
        <fullName evidence="4">Lytic polysaccharide monooxygenase 9</fullName>
    </recommendedName>
</protein>
<sequence length="344" mass="37133">MHIPPATLLTLTLPLLATAHSWLDCVKTSRQNHAALLQNPNQSVRDTCNGWPRNHPNPGDWLQLTLKENFLWPLKEGGNTYACHPGQRSSSSYLSNAPMATAVPGETLVLKYPANGHARKEGSFTNRDPGKVRVYWAGKPATELVKTSDLTSSRIIAEKGFSDEAIIYVKPDGSFEEKANYFSAKLPSGMGEGRHMLVWTWAWDLNKSTGRWEDVYSTCFDVLVKGNGGSGGAVTTTKPTATKTTTKAAASTRKTTIRVITKVITHTKSKTTTTSKKATATSTSSVCSAQGYQGGMSQYPCTGSACAPCRYGPRTEGGYSAFSYTDGKCPWTGGWDCGKGGVRT</sequence>
<dbReference type="PANTHER" id="PTHR35559">
    <property type="entry name" value="CHITIN-BINDING TYPE-4 DOMAIN-CONTAINING PROTEIN"/>
    <property type="match status" value="1"/>
</dbReference>
<keyword evidence="1" id="KW-0732">Signal</keyword>
<organism evidence="2 3">
    <name type="scientific">Rhizophlyctis rosea</name>
    <dbReference type="NCBI Taxonomy" id="64517"/>
    <lineage>
        <taxon>Eukaryota</taxon>
        <taxon>Fungi</taxon>
        <taxon>Fungi incertae sedis</taxon>
        <taxon>Chytridiomycota</taxon>
        <taxon>Chytridiomycota incertae sedis</taxon>
        <taxon>Chytridiomycetes</taxon>
        <taxon>Rhizophlyctidales</taxon>
        <taxon>Rhizophlyctidaceae</taxon>
        <taxon>Rhizophlyctis</taxon>
    </lineage>
</organism>
<accession>A0AAD5SEB4</accession>
<feature type="chain" id="PRO_5042026514" description="Lytic polysaccharide monooxygenase 9" evidence="1">
    <location>
        <begin position="20"/>
        <end position="344"/>
    </location>
</feature>
<gene>
    <name evidence="2" type="ORF">HK097_011455</name>
</gene>
<comment type="caution">
    <text evidence="2">The sequence shown here is derived from an EMBL/GenBank/DDBJ whole genome shotgun (WGS) entry which is preliminary data.</text>
</comment>
<dbReference type="PANTHER" id="PTHR35559:SF1">
    <property type="entry name" value="CHITIN-BINDING TYPE-4 DOMAIN-CONTAINING PROTEIN"/>
    <property type="match status" value="1"/>
</dbReference>
<evidence type="ECO:0000256" key="1">
    <source>
        <dbReference type="SAM" id="SignalP"/>
    </source>
</evidence>
<dbReference type="EMBL" id="JADGJD010000945">
    <property type="protein sequence ID" value="KAJ3047530.1"/>
    <property type="molecule type" value="Genomic_DNA"/>
</dbReference>
<proteinExistence type="predicted"/>
<keyword evidence="3" id="KW-1185">Reference proteome</keyword>
<evidence type="ECO:0008006" key="4">
    <source>
        <dbReference type="Google" id="ProtNLM"/>
    </source>
</evidence>
<dbReference type="AlphaFoldDB" id="A0AAD5SEB4"/>
<evidence type="ECO:0000313" key="3">
    <source>
        <dbReference type="Proteomes" id="UP001212841"/>
    </source>
</evidence>
<evidence type="ECO:0000313" key="2">
    <source>
        <dbReference type="EMBL" id="KAJ3047530.1"/>
    </source>
</evidence>
<dbReference type="Proteomes" id="UP001212841">
    <property type="component" value="Unassembled WGS sequence"/>
</dbReference>
<dbReference type="Gene3D" id="2.70.50.70">
    <property type="match status" value="1"/>
</dbReference>